<proteinExistence type="predicted"/>
<dbReference type="OrthoDB" id="7615957at2759"/>
<sequence length="143" mass="17035">MMRCRKGGGRWKKMCWRWKEKVIEKVKEFKYLGYTVRYDRRQEGHISERIRKGAALLGQVWGIGKRRFGGDWSRRVWLFDRLIWSVISYGVEVWGWREREGKIIRQISEMDVGGGEEDSRVYGKEGGAKGYVERESRVKDLEI</sequence>
<keyword evidence="2" id="KW-1185">Reference proteome</keyword>
<comment type="caution">
    <text evidence="1">The sequence shown here is derived from an EMBL/GenBank/DDBJ whole genome shotgun (WGS) entry which is preliminary data.</text>
</comment>
<evidence type="ECO:0000313" key="1">
    <source>
        <dbReference type="EMBL" id="KMQ83478.1"/>
    </source>
</evidence>
<evidence type="ECO:0000313" key="2">
    <source>
        <dbReference type="Proteomes" id="UP000036403"/>
    </source>
</evidence>
<gene>
    <name evidence="1" type="ORF">RF55_19936</name>
</gene>
<dbReference type="EMBL" id="LBMM01019692">
    <property type="protein sequence ID" value="KMQ83478.1"/>
    <property type="molecule type" value="Genomic_DNA"/>
</dbReference>
<organism evidence="1 2">
    <name type="scientific">Lasius niger</name>
    <name type="common">Black garden ant</name>
    <dbReference type="NCBI Taxonomy" id="67767"/>
    <lineage>
        <taxon>Eukaryota</taxon>
        <taxon>Metazoa</taxon>
        <taxon>Ecdysozoa</taxon>
        <taxon>Arthropoda</taxon>
        <taxon>Hexapoda</taxon>
        <taxon>Insecta</taxon>
        <taxon>Pterygota</taxon>
        <taxon>Neoptera</taxon>
        <taxon>Endopterygota</taxon>
        <taxon>Hymenoptera</taxon>
        <taxon>Apocrita</taxon>
        <taxon>Aculeata</taxon>
        <taxon>Formicoidea</taxon>
        <taxon>Formicidae</taxon>
        <taxon>Formicinae</taxon>
        <taxon>Lasius</taxon>
        <taxon>Lasius</taxon>
    </lineage>
</organism>
<dbReference type="Proteomes" id="UP000036403">
    <property type="component" value="Unassembled WGS sequence"/>
</dbReference>
<dbReference type="AlphaFoldDB" id="A0A0J7JZ62"/>
<dbReference type="PaxDb" id="67767-A0A0J7JZ62"/>
<protein>
    <submittedName>
        <fullName evidence="1">Myb-binding protein 1a</fullName>
    </submittedName>
</protein>
<reference evidence="1 2" key="1">
    <citation type="submission" date="2015-04" db="EMBL/GenBank/DDBJ databases">
        <title>Lasius niger genome sequencing.</title>
        <authorList>
            <person name="Konorov E.A."/>
            <person name="Nikitin M.A."/>
            <person name="Kirill M.V."/>
            <person name="Chang P."/>
        </authorList>
    </citation>
    <scope>NUCLEOTIDE SEQUENCE [LARGE SCALE GENOMIC DNA]</scope>
    <source>
        <tissue evidence="1">Whole</tissue>
    </source>
</reference>
<name>A0A0J7JZ62_LASNI</name>
<accession>A0A0J7JZ62</accession>